<reference evidence="1" key="1">
    <citation type="journal article" date="2013" name="Nat. Commun.">
        <title>Whole-genome sequencing of Oryza brachyantha reveals mechanisms underlying Oryza genome evolution.</title>
        <authorList>
            <person name="Chen J."/>
            <person name="Huang Q."/>
            <person name="Gao D."/>
            <person name="Wang J."/>
            <person name="Lang Y."/>
            <person name="Liu T."/>
            <person name="Li B."/>
            <person name="Bai Z."/>
            <person name="Luis Goicoechea J."/>
            <person name="Liang C."/>
            <person name="Chen C."/>
            <person name="Zhang W."/>
            <person name="Sun S."/>
            <person name="Liao Y."/>
            <person name="Zhang X."/>
            <person name="Yang L."/>
            <person name="Song C."/>
            <person name="Wang M."/>
            <person name="Shi J."/>
            <person name="Liu G."/>
            <person name="Liu J."/>
            <person name="Zhou H."/>
            <person name="Zhou W."/>
            <person name="Yu Q."/>
            <person name="An N."/>
            <person name="Chen Y."/>
            <person name="Cai Q."/>
            <person name="Wang B."/>
            <person name="Liu B."/>
            <person name="Min J."/>
            <person name="Huang Y."/>
            <person name="Wu H."/>
            <person name="Li Z."/>
            <person name="Zhang Y."/>
            <person name="Yin Y."/>
            <person name="Song W."/>
            <person name="Jiang J."/>
            <person name="Jackson S.A."/>
            <person name="Wing R.A."/>
            <person name="Wang J."/>
            <person name="Chen M."/>
        </authorList>
    </citation>
    <scope>NUCLEOTIDE SEQUENCE [LARGE SCALE GENOMIC DNA]</scope>
    <source>
        <strain evidence="1">cv. IRGC 101232</strain>
    </source>
</reference>
<accession>J3MK99</accession>
<dbReference type="EnsemblPlants" id="OB07G18310.1">
    <property type="protein sequence ID" value="OB07G18310.1"/>
    <property type="gene ID" value="OB07G18310"/>
</dbReference>
<dbReference type="Proteomes" id="UP000006038">
    <property type="component" value="Chromosome 7"/>
</dbReference>
<proteinExistence type="predicted"/>
<dbReference type="Gramene" id="OB07G18310.1">
    <property type="protein sequence ID" value="OB07G18310.1"/>
    <property type="gene ID" value="OB07G18310"/>
</dbReference>
<dbReference type="STRING" id="4533.J3MK99"/>
<reference evidence="1" key="2">
    <citation type="submission" date="2013-04" db="UniProtKB">
        <authorList>
            <consortium name="EnsemblPlants"/>
        </authorList>
    </citation>
    <scope>IDENTIFICATION</scope>
</reference>
<organism evidence="1">
    <name type="scientific">Oryza brachyantha</name>
    <name type="common">malo sina</name>
    <dbReference type="NCBI Taxonomy" id="4533"/>
    <lineage>
        <taxon>Eukaryota</taxon>
        <taxon>Viridiplantae</taxon>
        <taxon>Streptophyta</taxon>
        <taxon>Embryophyta</taxon>
        <taxon>Tracheophyta</taxon>
        <taxon>Spermatophyta</taxon>
        <taxon>Magnoliopsida</taxon>
        <taxon>Liliopsida</taxon>
        <taxon>Poales</taxon>
        <taxon>Poaceae</taxon>
        <taxon>BOP clade</taxon>
        <taxon>Oryzoideae</taxon>
        <taxon>Oryzeae</taxon>
        <taxon>Oryzinae</taxon>
        <taxon>Oryza</taxon>
    </lineage>
</organism>
<evidence type="ECO:0000313" key="2">
    <source>
        <dbReference type="Proteomes" id="UP000006038"/>
    </source>
</evidence>
<evidence type="ECO:0000313" key="1">
    <source>
        <dbReference type="EnsemblPlants" id="OB07G18310.1"/>
    </source>
</evidence>
<keyword evidence="2" id="KW-1185">Reference proteome</keyword>
<sequence>MPLLSFLCHDRLVLSSEPSSAALLAEARHFGVESALLASLTPSSDFSRLALQPSALLPLTGRVAPSAVAMSPSPYSASVFAAHGGVVTRFNVALASRGSVLTPLPTIDSLVAVSPTLALASARDFAGVHLCRFPDDAPATAREVLSWLGSPSAPVLSKAATAATEASSPWLFASFKSARRNSSVVVAFDLNSLSPMVEIGRKEVYGADVEAAIRHLGSAGLAATINWFMPADEDLPPVNHIPLPVPAPEPQQANEAEEEINAREDIAAVMPSFVVYPQFWKLLSLCKFLLNVPLVNGPQPISSALVPYRLAIHQVFQFALLASALVWAKRELGQPTRPISAAIANYPCHRHRLGLVLGSFSA</sequence>
<dbReference type="HOGENOM" id="CLU_765880_0_0_1"/>
<protein>
    <submittedName>
        <fullName evidence="1">Uncharacterized protein</fullName>
    </submittedName>
</protein>
<name>J3MK99_ORYBR</name>
<dbReference type="eggNOG" id="KOG2714">
    <property type="taxonomic scope" value="Eukaryota"/>
</dbReference>
<dbReference type="AlphaFoldDB" id="J3MK99"/>